<feature type="transmembrane region" description="Helical" evidence="1">
    <location>
        <begin position="6"/>
        <end position="23"/>
    </location>
</feature>
<keyword evidence="1" id="KW-0812">Transmembrane</keyword>
<feature type="transmembrane region" description="Helical" evidence="1">
    <location>
        <begin position="93"/>
        <end position="112"/>
    </location>
</feature>
<evidence type="ECO:0000313" key="3">
    <source>
        <dbReference type="Proteomes" id="UP000053455"/>
    </source>
</evidence>
<comment type="caution">
    <text evidence="2">The sequence shown here is derived from an EMBL/GenBank/DDBJ whole genome shotgun (WGS) entry which is preliminary data.</text>
</comment>
<feature type="transmembrane region" description="Helical" evidence="1">
    <location>
        <begin position="145"/>
        <end position="165"/>
    </location>
</feature>
<proteinExistence type="predicted"/>
<dbReference type="AlphaFoldDB" id="A0A0H0XQN5"/>
<keyword evidence="1" id="KW-0472">Membrane</keyword>
<evidence type="ECO:0000256" key="1">
    <source>
        <dbReference type="SAM" id="Phobius"/>
    </source>
</evidence>
<gene>
    <name evidence="2" type="ORF">AAV99_03730</name>
</gene>
<keyword evidence="1" id="KW-1133">Transmembrane helix</keyword>
<accession>A0A0H0XQN5</accession>
<feature type="transmembrane region" description="Helical" evidence="1">
    <location>
        <begin position="67"/>
        <end position="86"/>
    </location>
</feature>
<dbReference type="EMBL" id="LBHU01000001">
    <property type="protein sequence ID" value="KLI64669.1"/>
    <property type="molecule type" value="Genomic_DNA"/>
</dbReference>
<feature type="transmembrane region" description="Helical" evidence="1">
    <location>
        <begin position="232"/>
        <end position="251"/>
    </location>
</feature>
<organism evidence="2 3">
    <name type="scientific">Aurantiacibacter marinus</name>
    <dbReference type="NCBI Taxonomy" id="874156"/>
    <lineage>
        <taxon>Bacteria</taxon>
        <taxon>Pseudomonadati</taxon>
        <taxon>Pseudomonadota</taxon>
        <taxon>Alphaproteobacteria</taxon>
        <taxon>Sphingomonadales</taxon>
        <taxon>Erythrobacteraceae</taxon>
        <taxon>Aurantiacibacter</taxon>
    </lineage>
</organism>
<dbReference type="Proteomes" id="UP000053455">
    <property type="component" value="Unassembled WGS sequence"/>
</dbReference>
<evidence type="ECO:0000313" key="2">
    <source>
        <dbReference type="EMBL" id="KLI64669.1"/>
    </source>
</evidence>
<keyword evidence="3" id="KW-1185">Reference proteome</keyword>
<feature type="transmembrane region" description="Helical" evidence="1">
    <location>
        <begin position="177"/>
        <end position="195"/>
    </location>
</feature>
<feature type="transmembrane region" description="Helical" evidence="1">
    <location>
        <begin position="30"/>
        <end position="47"/>
    </location>
</feature>
<protein>
    <submittedName>
        <fullName evidence="2">Uncharacterized protein</fullName>
    </submittedName>
</protein>
<dbReference type="STRING" id="874156.GCA_001021555_00531"/>
<reference evidence="2 3" key="1">
    <citation type="submission" date="2015-04" db="EMBL/GenBank/DDBJ databases">
        <title>The draft genome sequence of Erythrobacter marinus HWDM-33.</title>
        <authorList>
            <person name="Zhuang L."/>
            <person name="Liu Y."/>
            <person name="Shao Z."/>
        </authorList>
    </citation>
    <scope>NUCLEOTIDE SEQUENCE [LARGE SCALE GENOMIC DNA]</scope>
    <source>
        <strain evidence="2 3">HWDM-33</strain>
    </source>
</reference>
<name>A0A0H0XQN5_9SPHN</name>
<sequence>MVISLEALPLIAVIAGLYGLRYLGEERRLLPWFLLSLTVFSIFLSLATRPYSELLGPWCDVLRPEHMTAFGLATLMAGIGPFLPYQQHAAGRLAALVLIPLASLPAAFVLLGQCATNPMAALDPVLLEWWHGYITEGLPFWKQPVSVAVMLIWVIIPIGAGYWLAARGGAFAEGAGVRWLMLFVLAVSTWAYSLYLMRAGVFAQMLAVPFAAVLLALLVPQARAIGEMLPRVAATLGCFVLATPMFVTALAKPLDPLLPTATMARGAAAPIASEICEFEKLSGLPAGMVFITMDDAPQLLGITDHTVIAASYHRNQTPMIDVIKAFTSAPDDARAIIDAYDPDYVVACFSASDFALYRTADPGNFANILASDGPPVWLTPVAGFTDGALRIYRVR</sequence>
<feature type="transmembrane region" description="Helical" evidence="1">
    <location>
        <begin position="201"/>
        <end position="220"/>
    </location>
</feature>
<dbReference type="PATRIC" id="fig|874156.12.peg.780"/>